<evidence type="ECO:0000256" key="5">
    <source>
        <dbReference type="ARBA" id="ARBA00023014"/>
    </source>
</evidence>
<dbReference type="PANTHER" id="PTHR43409:SF7">
    <property type="entry name" value="BLL1977 PROTEIN"/>
    <property type="match status" value="1"/>
</dbReference>
<evidence type="ECO:0000313" key="6">
    <source>
        <dbReference type="EMBL" id="MQU46060.1"/>
    </source>
</evidence>
<dbReference type="InterPro" id="IPR006158">
    <property type="entry name" value="Cobalamin-bd"/>
</dbReference>
<dbReference type="GO" id="GO:0003824">
    <property type="term" value="F:catalytic activity"/>
    <property type="evidence" value="ECO:0007669"/>
    <property type="project" value="InterPro"/>
</dbReference>
<accession>A0A6A7Z8Y9</accession>
<keyword evidence="2" id="KW-0949">S-adenosyl-L-methionine</keyword>
<organism evidence="6 7">
    <name type="scientific">Pseudomonas helleri</name>
    <dbReference type="NCBI Taxonomy" id="1608996"/>
    <lineage>
        <taxon>Bacteria</taxon>
        <taxon>Pseudomonadati</taxon>
        <taxon>Pseudomonadota</taxon>
        <taxon>Gammaproteobacteria</taxon>
        <taxon>Pseudomonadales</taxon>
        <taxon>Pseudomonadaceae</taxon>
        <taxon>Pseudomonas</taxon>
    </lineage>
</organism>
<dbReference type="CDD" id="cd01335">
    <property type="entry name" value="Radical_SAM"/>
    <property type="match status" value="1"/>
</dbReference>
<dbReference type="InterPro" id="IPR023404">
    <property type="entry name" value="rSAM_horseshoe"/>
</dbReference>
<dbReference type="GO" id="GO:0046872">
    <property type="term" value="F:metal ion binding"/>
    <property type="evidence" value="ECO:0007669"/>
    <property type="project" value="UniProtKB-KW"/>
</dbReference>
<dbReference type="SUPFAM" id="SSF102114">
    <property type="entry name" value="Radical SAM enzymes"/>
    <property type="match status" value="1"/>
</dbReference>
<dbReference type="Gene3D" id="3.40.50.280">
    <property type="entry name" value="Cobalamin-binding domain"/>
    <property type="match status" value="1"/>
</dbReference>
<evidence type="ECO:0000256" key="4">
    <source>
        <dbReference type="ARBA" id="ARBA00023004"/>
    </source>
</evidence>
<evidence type="ECO:0000256" key="2">
    <source>
        <dbReference type="ARBA" id="ARBA00022691"/>
    </source>
</evidence>
<protein>
    <submittedName>
        <fullName evidence="6">Radical SAM protein</fullName>
    </submittedName>
</protein>
<keyword evidence="3" id="KW-0479">Metal-binding</keyword>
<dbReference type="PROSITE" id="PS51918">
    <property type="entry name" value="RADICAL_SAM"/>
    <property type="match status" value="1"/>
</dbReference>
<dbReference type="Gene3D" id="3.80.30.20">
    <property type="entry name" value="tm_1862 like domain"/>
    <property type="match status" value="1"/>
</dbReference>
<dbReference type="SFLD" id="SFLDS00029">
    <property type="entry name" value="Radical_SAM"/>
    <property type="match status" value="1"/>
</dbReference>
<sequence length="581" mass="65986">MAMVKHMNRALSTFQPFTSNSDSGEPELKIALVALPYEEGPQRIMPLGLQNISAYIKKNIKQKKSIKIFDYSNLESSNTEQLEDLISWKPDLIGISIYSSHVCAAIHWGHTIQQSLPASFIFCGGPHISLAAEDFLIRSHPTFKLAIQGEGEHPTRILIEHFNTLPSLKNSIDYDNWAEQIPNTVWINSKGKIKHSLDKKLQLPASEWENPLMEYHSERLQNLYFTDRRDKKKRTAIALTSSRGCPLSCSFCAIVAADKEGPKWRAVEAETLVAWIGEALNSYDFQHIYIMDANFFVKKERVLAFSRALHKLRGGTLTWSSSSTVGYLLKIRHELPTLVLQGLRLVEMGIEAGSQSQLDYMNKRVSVQNNIDAIKALQKNNIDIGLDFIMFYHDQKKQEIIDNLIFLVSAGVTEHESFDHYFNIMMLYPGTPVRHNLENSIGEKLSLEKLPFSRDFIDNYDVKKIYSTFIDDFAKPWLGKLEAAISSNLRVLSQSKSKSLKAQLSLMNIYLRHMPFIVLWELSHAKKHAPIEVIVPQFSNYTHLIESLLHRKDEATIARKIVEIGTTGVGGRSGELISKIS</sequence>
<gene>
    <name evidence="6" type="ORF">GHO28_26690</name>
</gene>
<dbReference type="Pfam" id="PF04055">
    <property type="entry name" value="Radical_SAM"/>
    <property type="match status" value="1"/>
</dbReference>
<dbReference type="SMART" id="SM00729">
    <property type="entry name" value="Elp3"/>
    <property type="match status" value="1"/>
</dbReference>
<evidence type="ECO:0000256" key="1">
    <source>
        <dbReference type="ARBA" id="ARBA00001966"/>
    </source>
</evidence>
<dbReference type="PROSITE" id="PS51332">
    <property type="entry name" value="B12_BINDING"/>
    <property type="match status" value="1"/>
</dbReference>
<keyword evidence="5" id="KW-0411">Iron-sulfur</keyword>
<dbReference type="GO" id="GO:0031419">
    <property type="term" value="F:cobalamin binding"/>
    <property type="evidence" value="ECO:0007669"/>
    <property type="project" value="InterPro"/>
</dbReference>
<dbReference type="Proteomes" id="UP000466863">
    <property type="component" value="Unassembled WGS sequence"/>
</dbReference>
<dbReference type="InterPro" id="IPR051198">
    <property type="entry name" value="BchE-like"/>
</dbReference>
<comment type="cofactor">
    <cofactor evidence="1">
        <name>[4Fe-4S] cluster</name>
        <dbReference type="ChEBI" id="CHEBI:49883"/>
    </cofactor>
</comment>
<dbReference type="GO" id="GO:0051536">
    <property type="term" value="F:iron-sulfur cluster binding"/>
    <property type="evidence" value="ECO:0007669"/>
    <property type="project" value="UniProtKB-KW"/>
</dbReference>
<dbReference type="Pfam" id="PF02310">
    <property type="entry name" value="B12-binding"/>
    <property type="match status" value="1"/>
</dbReference>
<dbReference type="InterPro" id="IPR006638">
    <property type="entry name" value="Elp3/MiaA/NifB-like_rSAM"/>
</dbReference>
<dbReference type="SFLD" id="SFLDG01082">
    <property type="entry name" value="B12-binding_domain_containing"/>
    <property type="match status" value="1"/>
</dbReference>
<proteinExistence type="predicted"/>
<comment type="caution">
    <text evidence="6">The sequence shown here is derived from an EMBL/GenBank/DDBJ whole genome shotgun (WGS) entry which is preliminary data.</text>
</comment>
<dbReference type="AlphaFoldDB" id="A0A6A7Z8Y9"/>
<dbReference type="InterPro" id="IPR058240">
    <property type="entry name" value="rSAM_sf"/>
</dbReference>
<name>A0A6A7Z8Y9_9PSED</name>
<reference evidence="6 7" key="1">
    <citation type="submission" date="2019-10" db="EMBL/GenBank/DDBJ databases">
        <title>Evaluation of single-gene subtyping targets for Pseudomonas.</title>
        <authorList>
            <person name="Reichler S.J."/>
            <person name="Orsi R.H."/>
            <person name="Wiedmann M."/>
            <person name="Martin N.H."/>
            <person name="Murphy S.I."/>
        </authorList>
    </citation>
    <scope>NUCLEOTIDE SEQUENCE [LARGE SCALE GENOMIC DNA]</scope>
    <source>
        <strain evidence="6 7">FSL R10-1876</strain>
    </source>
</reference>
<evidence type="ECO:0000256" key="3">
    <source>
        <dbReference type="ARBA" id="ARBA00022723"/>
    </source>
</evidence>
<dbReference type="InterPro" id="IPR007197">
    <property type="entry name" value="rSAM"/>
</dbReference>
<dbReference type="GO" id="GO:0005829">
    <property type="term" value="C:cytosol"/>
    <property type="evidence" value="ECO:0007669"/>
    <property type="project" value="TreeGrafter"/>
</dbReference>
<dbReference type="PANTHER" id="PTHR43409">
    <property type="entry name" value="ANAEROBIC MAGNESIUM-PROTOPORPHYRIN IX MONOMETHYL ESTER CYCLASE-RELATED"/>
    <property type="match status" value="1"/>
</dbReference>
<evidence type="ECO:0000313" key="7">
    <source>
        <dbReference type="Proteomes" id="UP000466863"/>
    </source>
</evidence>
<dbReference type="EMBL" id="WIVV01000251">
    <property type="protein sequence ID" value="MQU46060.1"/>
    <property type="molecule type" value="Genomic_DNA"/>
</dbReference>
<keyword evidence="4" id="KW-0408">Iron</keyword>